<evidence type="ECO:0000313" key="2">
    <source>
        <dbReference type="WBParaSite" id="MCU_009361-RB"/>
    </source>
</evidence>
<dbReference type="WBParaSite" id="MCU_009361-RB">
    <property type="protein sequence ID" value="MCU_009361-RB"/>
    <property type="gene ID" value="MCU_009361"/>
</dbReference>
<dbReference type="InterPro" id="IPR040854">
    <property type="entry name" value="ZSWIM9"/>
</dbReference>
<name>A0A5K3FRD5_MESCO</name>
<dbReference type="PANTHER" id="PTHR47086:SF4">
    <property type="entry name" value="BTB DOMAIN-CONTAINING PROTEIN"/>
    <property type="match status" value="1"/>
</dbReference>
<reference evidence="2" key="1">
    <citation type="submission" date="2019-11" db="UniProtKB">
        <authorList>
            <consortium name="WormBaseParasite"/>
        </authorList>
    </citation>
    <scope>IDENTIFICATION</scope>
</reference>
<organism evidence="2">
    <name type="scientific">Mesocestoides corti</name>
    <name type="common">Flatworm</name>
    <dbReference type="NCBI Taxonomy" id="53468"/>
    <lineage>
        <taxon>Eukaryota</taxon>
        <taxon>Metazoa</taxon>
        <taxon>Spiralia</taxon>
        <taxon>Lophotrochozoa</taxon>
        <taxon>Platyhelminthes</taxon>
        <taxon>Cestoda</taxon>
        <taxon>Eucestoda</taxon>
        <taxon>Cyclophyllidea</taxon>
        <taxon>Mesocestoididae</taxon>
        <taxon>Mesocestoides</taxon>
    </lineage>
</organism>
<sequence length="370" mass="42065">MNVEGAQFVSTGTDVTVDFLNIFTGKTYGTFASFATDMNSFMALSRTSYKKAKTLYFPEGSSERRTIVYRAMKLSCQREGCPAFLSVGTRRGYMRVGKYFMVHSHEPEDCAAQFSLPNRARDLEDEDSACVVNNTNEFVKWFAAGSFETFHDFKHTLDLFSEETGSQFKVRNSVLFPPDTRESTTLVYKVVSLKCIHGGSYTSVAIRPRPGKTKCIGCLANITAKAKDGRLVVVRARLRHNHALIPRSADNEGSFEDYQFKFGVGGEEESGFDQSETSLVDRLEIVDPLLQRLRERVISRNNDPKWFSAFLDLMVDVDQITDDPDFPSESIESFYTKYRRPRHDSPSPCYNFKNPRQSRFGVTKQDENVR</sequence>
<dbReference type="AlphaFoldDB" id="A0A5K3FRD5"/>
<protein>
    <submittedName>
        <fullName evidence="2">FAR1 domain-containing protein</fullName>
    </submittedName>
</protein>
<dbReference type="PANTHER" id="PTHR47086">
    <property type="entry name" value="BTB DOMAIN-CONTAINING PROTEIN"/>
    <property type="match status" value="1"/>
</dbReference>
<feature type="region of interest" description="Disordered" evidence="1">
    <location>
        <begin position="337"/>
        <end position="370"/>
    </location>
</feature>
<evidence type="ECO:0000256" key="1">
    <source>
        <dbReference type="SAM" id="MobiDB-lite"/>
    </source>
</evidence>
<proteinExistence type="predicted"/>
<accession>A0A5K3FRD5</accession>